<keyword evidence="2" id="KW-0813">Transport</keyword>
<feature type="coiled-coil region" evidence="7">
    <location>
        <begin position="187"/>
        <end position="221"/>
    </location>
</feature>
<dbReference type="EMBL" id="MLJW01000094">
    <property type="protein sequence ID" value="OIR00542.1"/>
    <property type="molecule type" value="Genomic_DNA"/>
</dbReference>
<dbReference type="GO" id="GO:0015288">
    <property type="term" value="F:porin activity"/>
    <property type="evidence" value="ECO:0007669"/>
    <property type="project" value="TreeGrafter"/>
</dbReference>
<keyword evidence="6" id="KW-0998">Cell outer membrane</keyword>
<evidence type="ECO:0000256" key="2">
    <source>
        <dbReference type="ARBA" id="ARBA00022448"/>
    </source>
</evidence>
<proteinExistence type="predicted"/>
<evidence type="ECO:0000256" key="4">
    <source>
        <dbReference type="ARBA" id="ARBA00022692"/>
    </source>
</evidence>
<evidence type="ECO:0000313" key="8">
    <source>
        <dbReference type="EMBL" id="OIR00542.1"/>
    </source>
</evidence>
<dbReference type="Pfam" id="PF02321">
    <property type="entry name" value="OEP"/>
    <property type="match status" value="2"/>
</dbReference>
<keyword evidence="4" id="KW-0812">Transmembrane</keyword>
<keyword evidence="5" id="KW-0472">Membrane</keyword>
<evidence type="ECO:0000256" key="1">
    <source>
        <dbReference type="ARBA" id="ARBA00004442"/>
    </source>
</evidence>
<dbReference type="PANTHER" id="PTHR30026">
    <property type="entry name" value="OUTER MEMBRANE PROTEIN TOLC"/>
    <property type="match status" value="1"/>
</dbReference>
<organism evidence="8">
    <name type="scientific">mine drainage metagenome</name>
    <dbReference type="NCBI Taxonomy" id="410659"/>
    <lineage>
        <taxon>unclassified sequences</taxon>
        <taxon>metagenomes</taxon>
        <taxon>ecological metagenomes</taxon>
    </lineage>
</organism>
<dbReference type="Gene3D" id="1.20.1600.10">
    <property type="entry name" value="Outer membrane efflux proteins (OEP)"/>
    <property type="match status" value="1"/>
</dbReference>
<dbReference type="GO" id="GO:0009279">
    <property type="term" value="C:cell outer membrane"/>
    <property type="evidence" value="ECO:0007669"/>
    <property type="project" value="UniProtKB-SubCell"/>
</dbReference>
<dbReference type="InterPro" id="IPR003423">
    <property type="entry name" value="OMP_efflux"/>
</dbReference>
<keyword evidence="3" id="KW-1134">Transmembrane beta strand</keyword>
<dbReference type="SUPFAM" id="SSF56954">
    <property type="entry name" value="Outer membrane efflux proteins (OEP)"/>
    <property type="match status" value="1"/>
</dbReference>
<reference evidence="8" key="1">
    <citation type="submission" date="2016-10" db="EMBL/GenBank/DDBJ databases">
        <title>Sequence of Gallionella enrichment culture.</title>
        <authorList>
            <person name="Poehlein A."/>
            <person name="Muehling M."/>
            <person name="Daniel R."/>
        </authorList>
    </citation>
    <scope>NUCLEOTIDE SEQUENCE</scope>
</reference>
<dbReference type="InterPro" id="IPR051906">
    <property type="entry name" value="TolC-like"/>
</dbReference>
<gene>
    <name evidence="8" type="primary">czcC_9</name>
    <name evidence="8" type="ORF">GALL_174150</name>
</gene>
<protein>
    <submittedName>
        <fullName evidence="8">Cobalt-zinc-cadmium resistance protein CzcC</fullName>
    </submittedName>
</protein>
<evidence type="ECO:0000256" key="5">
    <source>
        <dbReference type="ARBA" id="ARBA00023136"/>
    </source>
</evidence>
<dbReference type="PANTHER" id="PTHR30026:SF20">
    <property type="entry name" value="OUTER MEMBRANE PROTEIN TOLC"/>
    <property type="match status" value="1"/>
</dbReference>
<keyword evidence="7" id="KW-0175">Coiled coil</keyword>
<dbReference type="GO" id="GO:1990281">
    <property type="term" value="C:efflux pump complex"/>
    <property type="evidence" value="ECO:0007669"/>
    <property type="project" value="TreeGrafter"/>
</dbReference>
<evidence type="ECO:0000256" key="6">
    <source>
        <dbReference type="ARBA" id="ARBA00023237"/>
    </source>
</evidence>
<dbReference type="AlphaFoldDB" id="A0A1J5SKB9"/>
<name>A0A1J5SKB9_9ZZZZ</name>
<evidence type="ECO:0000256" key="7">
    <source>
        <dbReference type="SAM" id="Coils"/>
    </source>
</evidence>
<accession>A0A1J5SKB9</accession>
<dbReference type="GO" id="GO:0015562">
    <property type="term" value="F:efflux transmembrane transporter activity"/>
    <property type="evidence" value="ECO:0007669"/>
    <property type="project" value="InterPro"/>
</dbReference>
<sequence>MNERILPMALAIMTLSVPLAWAEDMPDHTGAIGATVDELVAMARGMNPDVQVAVLEADAAAAKVEAAGSLPDPKIQWQVQQWPRDNPGLLPRSPLLGDNMFSVVQMFPFWGKRDLRRDIAAADARQASLMRHEVENEVVARVKIAYAQYHSAHLVGDLDRDLRDRMDILAKQAIARYARGQGRQEDATRAQVEKARLDTDIARTEAERAQARVAINRLLNRDLNAPLVEMPAPRPIPAADKLDITDLIVRSQSSNPQVQAQQAAIDGAQKSADLAERDWYPDFEVGFGPEQMGDRLVGYNAMISATIPLQWGLHDSQISEAKARASASRTKREAIARDVEESLTNSWISLKSSRQVETLLRDNQLPQAKIGFESVANAYALGQSNFVDVLTAEQQLWTTDIDLIKVRFDQQMRLAEIERLIGGDL</sequence>
<comment type="caution">
    <text evidence="8">The sequence shown here is derived from an EMBL/GenBank/DDBJ whole genome shotgun (WGS) entry which is preliminary data.</text>
</comment>
<comment type="subcellular location">
    <subcellularLocation>
        <location evidence="1">Cell outer membrane</location>
    </subcellularLocation>
</comment>
<evidence type="ECO:0000256" key="3">
    <source>
        <dbReference type="ARBA" id="ARBA00022452"/>
    </source>
</evidence>